<reference evidence="1" key="1">
    <citation type="journal article" date="2020" name="Stud. Mycol.">
        <title>101 Dothideomycetes genomes: a test case for predicting lifestyles and emergence of pathogens.</title>
        <authorList>
            <person name="Haridas S."/>
            <person name="Albert R."/>
            <person name="Binder M."/>
            <person name="Bloem J."/>
            <person name="Labutti K."/>
            <person name="Salamov A."/>
            <person name="Andreopoulos B."/>
            <person name="Baker S."/>
            <person name="Barry K."/>
            <person name="Bills G."/>
            <person name="Bluhm B."/>
            <person name="Cannon C."/>
            <person name="Castanera R."/>
            <person name="Culley D."/>
            <person name="Daum C."/>
            <person name="Ezra D."/>
            <person name="Gonzalez J."/>
            <person name="Henrissat B."/>
            <person name="Kuo A."/>
            <person name="Liang C."/>
            <person name="Lipzen A."/>
            <person name="Lutzoni F."/>
            <person name="Magnuson J."/>
            <person name="Mondo S."/>
            <person name="Nolan M."/>
            <person name="Ohm R."/>
            <person name="Pangilinan J."/>
            <person name="Park H.-J."/>
            <person name="Ramirez L."/>
            <person name="Alfaro M."/>
            <person name="Sun H."/>
            <person name="Tritt A."/>
            <person name="Yoshinaga Y."/>
            <person name="Zwiers L.-H."/>
            <person name="Turgeon B."/>
            <person name="Goodwin S."/>
            <person name="Spatafora J."/>
            <person name="Crous P."/>
            <person name="Grigoriev I."/>
        </authorList>
    </citation>
    <scope>NUCLEOTIDE SEQUENCE</scope>
    <source>
        <strain evidence="1">CBS 269.34</strain>
    </source>
</reference>
<dbReference type="SUPFAM" id="SSF81383">
    <property type="entry name" value="F-box domain"/>
    <property type="match status" value="1"/>
</dbReference>
<dbReference type="CDD" id="cd09917">
    <property type="entry name" value="F-box_SF"/>
    <property type="match status" value="1"/>
</dbReference>
<dbReference type="Proteomes" id="UP000799750">
    <property type="component" value="Unassembled WGS sequence"/>
</dbReference>
<evidence type="ECO:0000313" key="2">
    <source>
        <dbReference type="Proteomes" id="UP000799750"/>
    </source>
</evidence>
<name>A0A6A6R554_9PEZI</name>
<protein>
    <recommendedName>
        <fullName evidence="3">F-box domain-containing protein</fullName>
    </recommendedName>
</protein>
<keyword evidence="2" id="KW-1185">Reference proteome</keyword>
<dbReference type="EMBL" id="MU004184">
    <property type="protein sequence ID" value="KAF2499868.1"/>
    <property type="molecule type" value="Genomic_DNA"/>
</dbReference>
<dbReference type="AlphaFoldDB" id="A0A6A6R554"/>
<dbReference type="OrthoDB" id="3800738at2759"/>
<sequence>MAMPSVPVSAPDNPLYIEEILENILLRVDQRTLLRAQGVNRFFYNCIQSSTSLQDRLFFRSITPPSSRGSDEADEGAAKWTINPLLRSPFIPLVARPGFRFNTDHGNDPGTLDQPLTIYTIVTSTCTIAVQERNGTRTYRTHVDNCSVDLSRDPQSNLCVIVADIATINAVNDGNVVHRQSVSHKNPLAAPAVSSLLPDPQAAAIAPSGKLFTQLAEICLPESPARSLSNPYKRPPYRYWCCFGLDESVCGGRQNVMPTKYIPIPLDVSSNLHRSRTRTRSASIYATDVSWRDMQITYPPITGFLVHARNSRLEYPRGTILGSSETIATVVFPLRPSSLLSVSGRTPSYSAAYFWEDGRRAMDRTRLDWSESEDGKTESGALHSIYYMQSPTGLTLGLLHDLAYHICAPQDESGTTKHPRATWVMYISSASSDATSGKALKKKCDLELIVSVGDAKTVAVERPVAQEDLLDPRVKAAYGDPER</sequence>
<organism evidence="1 2">
    <name type="scientific">Lophium mytilinum</name>
    <dbReference type="NCBI Taxonomy" id="390894"/>
    <lineage>
        <taxon>Eukaryota</taxon>
        <taxon>Fungi</taxon>
        <taxon>Dikarya</taxon>
        <taxon>Ascomycota</taxon>
        <taxon>Pezizomycotina</taxon>
        <taxon>Dothideomycetes</taxon>
        <taxon>Pleosporomycetidae</taxon>
        <taxon>Mytilinidiales</taxon>
        <taxon>Mytilinidiaceae</taxon>
        <taxon>Lophium</taxon>
    </lineage>
</organism>
<dbReference type="InterPro" id="IPR036047">
    <property type="entry name" value="F-box-like_dom_sf"/>
</dbReference>
<accession>A0A6A6R554</accession>
<proteinExistence type="predicted"/>
<gene>
    <name evidence="1" type="ORF">BU16DRAFT_558156</name>
</gene>
<evidence type="ECO:0008006" key="3">
    <source>
        <dbReference type="Google" id="ProtNLM"/>
    </source>
</evidence>
<evidence type="ECO:0000313" key="1">
    <source>
        <dbReference type="EMBL" id="KAF2499868.1"/>
    </source>
</evidence>